<evidence type="ECO:0000313" key="6">
    <source>
        <dbReference type="Ensembl" id="ENSAMEP00000039201.1"/>
    </source>
</evidence>
<dbReference type="Gene3D" id="2.130.10.10">
    <property type="entry name" value="YVTN repeat-like/Quinoprotein amine dehydrogenase"/>
    <property type="match status" value="2"/>
</dbReference>
<dbReference type="PROSITE" id="PS00678">
    <property type="entry name" value="WD_REPEATS_1"/>
    <property type="match status" value="1"/>
</dbReference>
<evidence type="ECO:0000256" key="4">
    <source>
        <dbReference type="SAM" id="MobiDB-lite"/>
    </source>
</evidence>
<dbReference type="InterPro" id="IPR057749">
    <property type="entry name" value="WDR47_COR"/>
</dbReference>
<feature type="region of interest" description="Disordered" evidence="4">
    <location>
        <begin position="392"/>
        <end position="421"/>
    </location>
</feature>
<accession>A0A7N5KEZ6</accession>
<proteinExistence type="predicted"/>
<dbReference type="InterPro" id="IPR019775">
    <property type="entry name" value="WD40_repeat_CS"/>
</dbReference>
<evidence type="ECO:0000256" key="1">
    <source>
        <dbReference type="ARBA" id="ARBA00022574"/>
    </source>
</evidence>
<feature type="region of interest" description="Disordered" evidence="4">
    <location>
        <begin position="504"/>
        <end position="594"/>
    </location>
</feature>
<evidence type="ECO:0000259" key="5">
    <source>
        <dbReference type="PROSITE" id="PS50897"/>
    </source>
</evidence>
<dbReference type="Pfam" id="PF25602">
    <property type="entry name" value="WDR47_COR"/>
    <property type="match status" value="1"/>
</dbReference>
<dbReference type="PROSITE" id="PS50082">
    <property type="entry name" value="WD_REPEATS_2"/>
    <property type="match status" value="3"/>
</dbReference>
<keyword evidence="1 3" id="KW-0853">WD repeat</keyword>
<dbReference type="InterPro" id="IPR036322">
    <property type="entry name" value="WD40_repeat_dom_sf"/>
</dbReference>
<dbReference type="InterPro" id="IPR006594">
    <property type="entry name" value="LisH"/>
</dbReference>
<name>A0A7N5KEZ6_AILME</name>
<keyword evidence="2" id="KW-0677">Repeat</keyword>
<dbReference type="Pfam" id="PF00400">
    <property type="entry name" value="WD40"/>
    <property type="match status" value="4"/>
</dbReference>
<dbReference type="PANTHER" id="PTHR19863">
    <property type="entry name" value="NEMITIN (NEURONAL ENRICHED MAP INTERACTING PROTEIN) HOMOLOG"/>
    <property type="match status" value="1"/>
</dbReference>
<dbReference type="Proteomes" id="UP000008912">
    <property type="component" value="Unassembled WGS sequence"/>
</dbReference>
<keyword evidence="7" id="KW-1185">Reference proteome</keyword>
<evidence type="ECO:0000256" key="2">
    <source>
        <dbReference type="ARBA" id="ARBA00022737"/>
    </source>
</evidence>
<dbReference type="Pfam" id="PF17814">
    <property type="entry name" value="LisH_TPL"/>
    <property type="match status" value="1"/>
</dbReference>
<dbReference type="Ensembl" id="ENSAMET00000048792.1">
    <property type="protein sequence ID" value="ENSAMEP00000039201.1"/>
    <property type="gene ID" value="ENSAMEG00000004521.2"/>
</dbReference>
<organism evidence="6 7">
    <name type="scientific">Ailuropoda melanoleuca</name>
    <name type="common">Giant panda</name>
    <dbReference type="NCBI Taxonomy" id="9646"/>
    <lineage>
        <taxon>Eukaryota</taxon>
        <taxon>Metazoa</taxon>
        <taxon>Chordata</taxon>
        <taxon>Craniata</taxon>
        <taxon>Vertebrata</taxon>
        <taxon>Euteleostomi</taxon>
        <taxon>Mammalia</taxon>
        <taxon>Eutheria</taxon>
        <taxon>Laurasiatheria</taxon>
        <taxon>Carnivora</taxon>
        <taxon>Caniformia</taxon>
        <taxon>Ursidae</taxon>
        <taxon>Ailuropoda</taxon>
    </lineage>
</organism>
<sequence>MTAEETVNVKEVEIIKLILDFLNSKKLHISMLALEKESGVINGLFSDDMLFLRQLILDGQWDEVLQFIQPLECMEKFDKKRFRYIILKQKFLEALCVNNAMSAEDEPQHLEFTMQEAVQCLHALEEYCPSKDDYSKLCLLLTLPRLTNHAEFKDWNPSTARVHCFEEACVMVAEFIPADRKLSEAGFKASNNRLFQLVMKGLLYECCVEFCQSKATGEEITESEVLLGIDLLCGNGCDDLDLSLLSWLQNLPSSVFSCAFEQKMLNIHVDKLLKPTKAAYADLLTPLISKLSPYPSSPMRRPQSADAYMTRSLNPALDGLTCGLTSHDKRISDLGNKTSPMSHSFANFHYPGVQNLSRSLMLENTECHSIYEESPERDTPVEAQRPISSEILGQSSVSEKEPANGAQNPGPAKQEKNELRDSTEQFQEYYRQRLRYQQHLEQKEQQRQIYQQMLLEGGVNQEDGPDQQQNLTEQFLNRSIQKLGELNIGMDSLGNEVSVLNQQCNGSKGNGSNNSSLTSFATPPQDSNQRLIHDASNIHTSTPRNPGSTNHIPFLEESPCGNQISSEHSVIKPPLGDSSGNLSRSRGEEDDKSKKQFVCINTLEDTQAVRAVAFHPGGGLYAVGSNSKTLRVCAYPEVIDPSAHDIPKQPVVRFKRNKHHKGSIYCVAWSPCGQLLATGSNDKYVKVLPFNAETCNATGPDLEFSMHDGTIRDLAFMEGPESGGAILISAGAGDCNIYTTDCQRGQGLHALSGHTGHILALYTWSGWMIASGSQDKTVRFWDLRVPSCVRVVGTTFHGTGDLTKQLPIMVVGEHKDKVIQCRWHTQDLSFLSSSADRTVTLWTYNG</sequence>
<feature type="repeat" description="WD" evidence="3">
    <location>
        <begin position="657"/>
        <end position="687"/>
    </location>
</feature>
<dbReference type="SMART" id="SM00668">
    <property type="entry name" value="CTLH"/>
    <property type="match status" value="1"/>
</dbReference>
<feature type="compositionally biased region" description="Polar residues" evidence="4">
    <location>
        <begin position="517"/>
        <end position="530"/>
    </location>
</feature>
<dbReference type="InterPro" id="IPR015943">
    <property type="entry name" value="WD40/YVTN_repeat-like_dom_sf"/>
</dbReference>
<dbReference type="SUPFAM" id="SSF50978">
    <property type="entry name" value="WD40 repeat-like"/>
    <property type="match status" value="1"/>
</dbReference>
<reference evidence="6" key="3">
    <citation type="submission" date="2025-09" db="UniProtKB">
        <authorList>
            <consortium name="Ensembl"/>
        </authorList>
    </citation>
    <scope>IDENTIFICATION</scope>
</reference>
<dbReference type="PROSITE" id="PS50896">
    <property type="entry name" value="LISH"/>
    <property type="match status" value="1"/>
</dbReference>
<dbReference type="InterPro" id="IPR001680">
    <property type="entry name" value="WD40_rpt"/>
</dbReference>
<reference evidence="6" key="2">
    <citation type="submission" date="2025-08" db="UniProtKB">
        <authorList>
            <consortium name="Ensembl"/>
        </authorList>
    </citation>
    <scope>IDENTIFICATION</scope>
</reference>
<feature type="compositionally biased region" description="Polar residues" evidence="4">
    <location>
        <begin position="537"/>
        <end position="551"/>
    </location>
</feature>
<dbReference type="InterPro" id="IPR054532">
    <property type="entry name" value="TPL_SMU1_LisH-like"/>
</dbReference>
<dbReference type="InterPro" id="IPR006595">
    <property type="entry name" value="CTLH_C"/>
</dbReference>
<dbReference type="SMART" id="SM00320">
    <property type="entry name" value="WD40"/>
    <property type="match status" value="5"/>
</dbReference>
<feature type="domain" description="CTLH" evidence="5">
    <location>
        <begin position="45"/>
        <end position="102"/>
    </location>
</feature>
<feature type="repeat" description="WD" evidence="3">
    <location>
        <begin position="751"/>
        <end position="791"/>
    </location>
</feature>
<evidence type="ECO:0000256" key="3">
    <source>
        <dbReference type="PROSITE-ProRule" id="PRU00221"/>
    </source>
</evidence>
<feature type="repeat" description="WD" evidence="3">
    <location>
        <begin position="811"/>
        <end position="846"/>
    </location>
</feature>
<gene>
    <name evidence="6" type="primary">WDR47</name>
</gene>
<reference evidence="6 7" key="1">
    <citation type="journal article" date="2010" name="Nature">
        <title>The sequence and de novo assembly of the giant panda genome.</title>
        <authorList>
            <person name="Li R."/>
            <person name="Fan W."/>
            <person name="Tian G."/>
            <person name="Zhu H."/>
            <person name="He L."/>
            <person name="Cai J."/>
            <person name="Huang Q."/>
            <person name="Cai Q."/>
            <person name="Li B."/>
            <person name="Bai Y."/>
            <person name="Zhang Z."/>
            <person name="Zhang Y."/>
            <person name="Wang W."/>
            <person name="Li J."/>
            <person name="Wei F."/>
            <person name="Li H."/>
            <person name="Jian M."/>
            <person name="Li J."/>
            <person name="Zhang Z."/>
            <person name="Nielsen R."/>
            <person name="Li D."/>
            <person name="Gu W."/>
            <person name="Yang Z."/>
            <person name="Xuan Z."/>
            <person name="Ryder O.A."/>
            <person name="Leung F.C."/>
            <person name="Zhou Y."/>
            <person name="Cao J."/>
            <person name="Sun X."/>
            <person name="Fu Y."/>
            <person name="Fang X."/>
            <person name="Guo X."/>
            <person name="Wang B."/>
            <person name="Hou R."/>
            <person name="Shen F."/>
            <person name="Mu B."/>
            <person name="Ni P."/>
            <person name="Lin R."/>
            <person name="Qian W."/>
            <person name="Wang G."/>
            <person name="Yu C."/>
            <person name="Nie W."/>
            <person name="Wang J."/>
            <person name="Wu Z."/>
            <person name="Liang H."/>
            <person name="Min J."/>
            <person name="Wu Q."/>
            <person name="Cheng S."/>
            <person name="Ruan J."/>
            <person name="Wang M."/>
            <person name="Shi Z."/>
            <person name="Wen M."/>
            <person name="Liu B."/>
            <person name="Ren X."/>
            <person name="Zheng H."/>
            <person name="Dong D."/>
            <person name="Cook K."/>
            <person name="Shan G."/>
            <person name="Zhang H."/>
            <person name="Kosiol C."/>
            <person name="Xie X."/>
            <person name="Lu Z."/>
            <person name="Zheng H."/>
            <person name="Li Y."/>
            <person name="Steiner C.C."/>
            <person name="Lam T.T."/>
            <person name="Lin S."/>
            <person name="Zhang Q."/>
            <person name="Li G."/>
            <person name="Tian J."/>
            <person name="Gong T."/>
            <person name="Liu H."/>
            <person name="Zhang D."/>
            <person name="Fang L."/>
            <person name="Ye C."/>
            <person name="Zhang J."/>
            <person name="Hu W."/>
            <person name="Xu A."/>
            <person name="Ren Y."/>
            <person name="Zhang G."/>
            <person name="Bruford M.W."/>
            <person name="Li Q."/>
            <person name="Ma L."/>
            <person name="Guo Y."/>
            <person name="An N."/>
            <person name="Hu Y."/>
            <person name="Zheng Y."/>
            <person name="Shi Y."/>
            <person name="Li Z."/>
            <person name="Liu Q."/>
            <person name="Chen Y."/>
            <person name="Zhao J."/>
            <person name="Qu N."/>
            <person name="Zhao S."/>
            <person name="Tian F."/>
            <person name="Wang X."/>
            <person name="Wang H."/>
            <person name="Xu L."/>
            <person name="Liu X."/>
            <person name="Vinar T."/>
            <person name="Wang Y."/>
            <person name="Lam T.W."/>
            <person name="Yiu S.M."/>
            <person name="Liu S."/>
            <person name="Zhang H."/>
            <person name="Li D."/>
            <person name="Huang Y."/>
            <person name="Wang X."/>
            <person name="Yang G."/>
            <person name="Jiang Z."/>
            <person name="Wang J."/>
            <person name="Qin N."/>
            <person name="Li L."/>
            <person name="Li J."/>
            <person name="Bolund L."/>
            <person name="Kristiansen K."/>
            <person name="Wong G.K."/>
            <person name="Olson M."/>
            <person name="Zhang X."/>
            <person name="Li S."/>
            <person name="Yang H."/>
            <person name="Wang J."/>
            <person name="Wang J."/>
        </authorList>
    </citation>
    <scope>NUCLEOTIDE SEQUENCE [LARGE SCALE GENOMIC DNA]</scope>
</reference>
<feature type="compositionally biased region" description="Low complexity" evidence="4">
    <location>
        <begin position="505"/>
        <end position="516"/>
    </location>
</feature>
<protein>
    <submittedName>
        <fullName evidence="6">WD repeat domain 47</fullName>
    </submittedName>
</protein>
<feature type="compositionally biased region" description="Basic and acidic residues" evidence="4">
    <location>
        <begin position="585"/>
        <end position="594"/>
    </location>
</feature>
<dbReference type="PROSITE" id="PS50897">
    <property type="entry name" value="CTLH"/>
    <property type="match status" value="1"/>
</dbReference>
<dbReference type="PANTHER" id="PTHR19863:SF5">
    <property type="entry name" value="WD REPEAT-CONTAINING PROTEIN 47"/>
    <property type="match status" value="1"/>
</dbReference>
<dbReference type="AlphaFoldDB" id="A0A7N5KEZ6"/>
<dbReference type="SMART" id="SM00667">
    <property type="entry name" value="LisH"/>
    <property type="match status" value="1"/>
</dbReference>
<dbReference type="PROSITE" id="PS50294">
    <property type="entry name" value="WD_REPEATS_REGION"/>
    <property type="match status" value="1"/>
</dbReference>
<dbReference type="GeneTree" id="ENSGT00940000155561"/>
<dbReference type="InterPro" id="IPR040067">
    <property type="entry name" value="WDR47"/>
</dbReference>
<evidence type="ECO:0000313" key="7">
    <source>
        <dbReference type="Proteomes" id="UP000008912"/>
    </source>
</evidence>